<protein>
    <submittedName>
        <fullName evidence="2">Uncharacterized protein</fullName>
    </submittedName>
</protein>
<name>A0ABR4K240_9EURO</name>
<evidence type="ECO:0000313" key="3">
    <source>
        <dbReference type="Proteomes" id="UP001610446"/>
    </source>
</evidence>
<evidence type="ECO:0000313" key="2">
    <source>
        <dbReference type="EMBL" id="KAL2846393.1"/>
    </source>
</evidence>
<accession>A0ABR4K240</accession>
<dbReference type="EMBL" id="JBFXLU010000064">
    <property type="protein sequence ID" value="KAL2846393.1"/>
    <property type="molecule type" value="Genomic_DNA"/>
</dbReference>
<dbReference type="PANTHER" id="PTHR39603:SF1">
    <property type="entry name" value="CYANOVIRIN-N DOMAIN-CONTAINING PROTEIN"/>
    <property type="match status" value="1"/>
</dbReference>
<feature type="chain" id="PRO_5047523021" evidence="1">
    <location>
        <begin position="19"/>
        <end position="125"/>
    </location>
</feature>
<feature type="signal peptide" evidence="1">
    <location>
        <begin position="1"/>
        <end position="18"/>
    </location>
</feature>
<keyword evidence="1" id="KW-0732">Signal</keyword>
<dbReference type="Proteomes" id="UP001610446">
    <property type="component" value="Unassembled WGS sequence"/>
</dbReference>
<evidence type="ECO:0000256" key="1">
    <source>
        <dbReference type="SAM" id="SignalP"/>
    </source>
</evidence>
<gene>
    <name evidence="2" type="ORF">BJY01DRAFT_247297</name>
</gene>
<proteinExistence type="predicted"/>
<sequence length="125" mass="12911">MSATFVVALLALTGSIFATPIEIQMRTGLHCGDIGPYAPINDIRTCIDYLKRNGNEDCVVGPGKGGFCMSGKGLIVGSGFGRTKCQNIAAAAEAILGNCTTVEQYVGGTSSVGGNDNVMVTVRHP</sequence>
<reference evidence="2 3" key="1">
    <citation type="submission" date="2024-07" db="EMBL/GenBank/DDBJ databases">
        <title>Section-level genome sequencing and comparative genomics of Aspergillus sections Usti and Cavernicolus.</title>
        <authorList>
            <consortium name="Lawrence Berkeley National Laboratory"/>
            <person name="Nybo J.L."/>
            <person name="Vesth T.C."/>
            <person name="Theobald S."/>
            <person name="Frisvad J.C."/>
            <person name="Larsen T.O."/>
            <person name="Kjaerboelling I."/>
            <person name="Rothschild-Mancinelli K."/>
            <person name="Lyhne E.K."/>
            <person name="Kogle M.E."/>
            <person name="Barry K."/>
            <person name="Clum A."/>
            <person name="Na H."/>
            <person name="Ledsgaard L."/>
            <person name="Lin J."/>
            <person name="Lipzen A."/>
            <person name="Kuo A."/>
            <person name="Riley R."/>
            <person name="Mondo S."/>
            <person name="Labutti K."/>
            <person name="Haridas S."/>
            <person name="Pangalinan J."/>
            <person name="Salamov A.A."/>
            <person name="Simmons B.A."/>
            <person name="Magnuson J.K."/>
            <person name="Chen J."/>
            <person name="Drula E."/>
            <person name="Henrissat B."/>
            <person name="Wiebenga A."/>
            <person name="Lubbers R.J."/>
            <person name="Gomes A.C."/>
            <person name="Makela M.R."/>
            <person name="Stajich J."/>
            <person name="Grigoriev I.V."/>
            <person name="Mortensen U.H."/>
            <person name="De Vries R.P."/>
            <person name="Baker S.E."/>
            <person name="Andersen M.R."/>
        </authorList>
    </citation>
    <scope>NUCLEOTIDE SEQUENCE [LARGE SCALE GENOMIC DNA]</scope>
    <source>
        <strain evidence="2 3">CBS 123904</strain>
    </source>
</reference>
<keyword evidence="3" id="KW-1185">Reference proteome</keyword>
<organism evidence="2 3">
    <name type="scientific">Aspergillus pseudoustus</name>
    <dbReference type="NCBI Taxonomy" id="1810923"/>
    <lineage>
        <taxon>Eukaryota</taxon>
        <taxon>Fungi</taxon>
        <taxon>Dikarya</taxon>
        <taxon>Ascomycota</taxon>
        <taxon>Pezizomycotina</taxon>
        <taxon>Eurotiomycetes</taxon>
        <taxon>Eurotiomycetidae</taxon>
        <taxon>Eurotiales</taxon>
        <taxon>Aspergillaceae</taxon>
        <taxon>Aspergillus</taxon>
        <taxon>Aspergillus subgen. Nidulantes</taxon>
    </lineage>
</organism>
<dbReference type="PANTHER" id="PTHR39603">
    <property type="entry name" value="CYANOVIRIN-N DOMAIN-CONTAINING PROTEIN"/>
    <property type="match status" value="1"/>
</dbReference>
<comment type="caution">
    <text evidence="2">The sequence shown here is derived from an EMBL/GenBank/DDBJ whole genome shotgun (WGS) entry which is preliminary data.</text>
</comment>